<dbReference type="PANTHER" id="PTHR43133:SF51">
    <property type="entry name" value="RNA POLYMERASE SIGMA FACTOR"/>
    <property type="match status" value="1"/>
</dbReference>
<dbReference type="InterPro" id="IPR013249">
    <property type="entry name" value="RNA_pol_sigma70_r4_t2"/>
</dbReference>
<keyword evidence="4" id="KW-0804">Transcription</keyword>
<evidence type="ECO:0000256" key="1">
    <source>
        <dbReference type="ARBA" id="ARBA00010641"/>
    </source>
</evidence>
<name>A0ABW2L4L6_9BACT</name>
<dbReference type="SUPFAM" id="SSF88946">
    <property type="entry name" value="Sigma2 domain of RNA polymerase sigma factors"/>
    <property type="match status" value="1"/>
</dbReference>
<dbReference type="Gene3D" id="1.10.10.10">
    <property type="entry name" value="Winged helix-like DNA-binding domain superfamily/Winged helix DNA-binding domain"/>
    <property type="match status" value="1"/>
</dbReference>
<sequence length="204" mass="23228">MSKKGGKAQEKGRRDVEEETVTSESAAANPEGMPETREQFIEQAMADFESPLVGYAMGFVHDLDRARDVVQDTFIRLCRQDIEKVRGGLKSWLFTVCRNRALDILRKESRMTALEEESHERTLSSLAAPDSEVDFNERIEQVLSYMERLPENQRDVILMKFRDGMSYKEISKATGLSGGNVGFLIHKGVKRLRQLLPEDLMEGQ</sequence>
<comment type="similarity">
    <text evidence="1">Belongs to the sigma-70 factor family. ECF subfamily.</text>
</comment>
<evidence type="ECO:0000256" key="3">
    <source>
        <dbReference type="ARBA" id="ARBA00023082"/>
    </source>
</evidence>
<evidence type="ECO:0000259" key="7">
    <source>
        <dbReference type="Pfam" id="PF08281"/>
    </source>
</evidence>
<protein>
    <submittedName>
        <fullName evidence="8">RNA polymerase sigma factor</fullName>
    </submittedName>
</protein>
<dbReference type="PANTHER" id="PTHR43133">
    <property type="entry name" value="RNA POLYMERASE ECF-TYPE SIGMA FACTO"/>
    <property type="match status" value="1"/>
</dbReference>
<dbReference type="Gene3D" id="1.10.1740.10">
    <property type="match status" value="1"/>
</dbReference>
<feature type="domain" description="RNA polymerase sigma-70 region 2" evidence="6">
    <location>
        <begin position="50"/>
        <end position="110"/>
    </location>
</feature>
<organism evidence="8 9">
    <name type="scientific">Haloferula chungangensis</name>
    <dbReference type="NCBI Taxonomy" id="1048331"/>
    <lineage>
        <taxon>Bacteria</taxon>
        <taxon>Pseudomonadati</taxon>
        <taxon>Verrucomicrobiota</taxon>
        <taxon>Verrucomicrobiia</taxon>
        <taxon>Verrucomicrobiales</taxon>
        <taxon>Verrucomicrobiaceae</taxon>
        <taxon>Haloferula</taxon>
    </lineage>
</organism>
<evidence type="ECO:0000256" key="2">
    <source>
        <dbReference type="ARBA" id="ARBA00023015"/>
    </source>
</evidence>
<dbReference type="InterPro" id="IPR036388">
    <property type="entry name" value="WH-like_DNA-bd_sf"/>
</dbReference>
<dbReference type="InterPro" id="IPR014284">
    <property type="entry name" value="RNA_pol_sigma-70_dom"/>
</dbReference>
<reference evidence="9" key="1">
    <citation type="journal article" date="2019" name="Int. J. Syst. Evol. Microbiol.">
        <title>The Global Catalogue of Microorganisms (GCM) 10K type strain sequencing project: providing services to taxonomists for standard genome sequencing and annotation.</title>
        <authorList>
            <consortium name="The Broad Institute Genomics Platform"/>
            <consortium name="The Broad Institute Genome Sequencing Center for Infectious Disease"/>
            <person name="Wu L."/>
            <person name="Ma J."/>
        </authorList>
    </citation>
    <scope>NUCLEOTIDE SEQUENCE [LARGE SCALE GENOMIC DNA]</scope>
    <source>
        <strain evidence="9">CGMCC 4.1467</strain>
    </source>
</reference>
<gene>
    <name evidence="8" type="ORF">ACFQY0_02660</name>
</gene>
<feature type="compositionally biased region" description="Basic and acidic residues" evidence="5">
    <location>
        <begin position="7"/>
        <end position="16"/>
    </location>
</feature>
<dbReference type="InterPro" id="IPR013324">
    <property type="entry name" value="RNA_pol_sigma_r3/r4-like"/>
</dbReference>
<dbReference type="InterPro" id="IPR039425">
    <property type="entry name" value="RNA_pol_sigma-70-like"/>
</dbReference>
<feature type="region of interest" description="Disordered" evidence="5">
    <location>
        <begin position="1"/>
        <end position="34"/>
    </location>
</feature>
<dbReference type="InterPro" id="IPR007627">
    <property type="entry name" value="RNA_pol_sigma70_r2"/>
</dbReference>
<keyword evidence="2" id="KW-0805">Transcription regulation</keyword>
<proteinExistence type="inferred from homology"/>
<dbReference type="Pfam" id="PF08281">
    <property type="entry name" value="Sigma70_r4_2"/>
    <property type="match status" value="1"/>
</dbReference>
<dbReference type="InterPro" id="IPR013325">
    <property type="entry name" value="RNA_pol_sigma_r2"/>
</dbReference>
<keyword evidence="9" id="KW-1185">Reference proteome</keyword>
<accession>A0ABW2L4L6</accession>
<evidence type="ECO:0000256" key="4">
    <source>
        <dbReference type="ARBA" id="ARBA00023163"/>
    </source>
</evidence>
<evidence type="ECO:0000256" key="5">
    <source>
        <dbReference type="SAM" id="MobiDB-lite"/>
    </source>
</evidence>
<dbReference type="EMBL" id="JBHTBS010000001">
    <property type="protein sequence ID" value="MFC7336066.1"/>
    <property type="molecule type" value="Genomic_DNA"/>
</dbReference>
<evidence type="ECO:0000313" key="8">
    <source>
        <dbReference type="EMBL" id="MFC7336066.1"/>
    </source>
</evidence>
<dbReference type="NCBIfam" id="TIGR02937">
    <property type="entry name" value="sigma70-ECF"/>
    <property type="match status" value="1"/>
</dbReference>
<dbReference type="SUPFAM" id="SSF88659">
    <property type="entry name" value="Sigma3 and sigma4 domains of RNA polymerase sigma factors"/>
    <property type="match status" value="1"/>
</dbReference>
<dbReference type="RefSeq" id="WP_379708810.1">
    <property type="nucleotide sequence ID" value="NZ_JBHTBS010000001.1"/>
</dbReference>
<evidence type="ECO:0000259" key="6">
    <source>
        <dbReference type="Pfam" id="PF04542"/>
    </source>
</evidence>
<dbReference type="Pfam" id="PF04542">
    <property type="entry name" value="Sigma70_r2"/>
    <property type="match status" value="1"/>
</dbReference>
<comment type="caution">
    <text evidence="8">The sequence shown here is derived from an EMBL/GenBank/DDBJ whole genome shotgun (WGS) entry which is preliminary data.</text>
</comment>
<evidence type="ECO:0000313" key="9">
    <source>
        <dbReference type="Proteomes" id="UP001596472"/>
    </source>
</evidence>
<dbReference type="CDD" id="cd06171">
    <property type="entry name" value="Sigma70_r4"/>
    <property type="match status" value="1"/>
</dbReference>
<dbReference type="Proteomes" id="UP001596472">
    <property type="component" value="Unassembled WGS sequence"/>
</dbReference>
<feature type="domain" description="RNA polymerase sigma factor 70 region 4 type 2" evidence="7">
    <location>
        <begin position="140"/>
        <end position="192"/>
    </location>
</feature>
<keyword evidence="3" id="KW-0731">Sigma factor</keyword>